<keyword evidence="5 9" id="KW-0547">Nucleotide-binding</keyword>
<comment type="similarity">
    <text evidence="2 9">Belongs to the gluconokinase GntK/GntV family.</text>
</comment>
<sequence length="202" mass="22495">MDVSSKHPVLILVMGVSGSGKSTIGSLLADSLALPFVDADDLHPKENVAKMSSGHPLTDEDRFPWLEIVRKAAEQHVLEQDADPNFRGRRGVVVACSALKKKYRDILRGVDKPRSVPEHLDPPHPHDLPAYIAYIKGDRDLLFDRMHNRKNHFMKAQMLDSQLTDLESPEEEPGVVVIRLEDSTEKQVSDARDGLTKLAGSF</sequence>
<comment type="catalytic activity">
    <reaction evidence="8 9">
        <text>D-gluconate + ATP = 6-phospho-D-gluconate + ADP + H(+)</text>
        <dbReference type="Rhea" id="RHEA:19433"/>
        <dbReference type="ChEBI" id="CHEBI:15378"/>
        <dbReference type="ChEBI" id="CHEBI:18391"/>
        <dbReference type="ChEBI" id="CHEBI:30616"/>
        <dbReference type="ChEBI" id="CHEBI:58759"/>
        <dbReference type="ChEBI" id="CHEBI:456216"/>
        <dbReference type="EC" id="2.7.1.12"/>
    </reaction>
</comment>
<evidence type="ECO:0000256" key="6">
    <source>
        <dbReference type="ARBA" id="ARBA00022777"/>
    </source>
</evidence>
<evidence type="ECO:0000256" key="2">
    <source>
        <dbReference type="ARBA" id="ARBA00008420"/>
    </source>
</evidence>
<dbReference type="EMBL" id="ML170157">
    <property type="protein sequence ID" value="TDL28929.1"/>
    <property type="molecule type" value="Genomic_DNA"/>
</dbReference>
<keyword evidence="6 9" id="KW-0418">Kinase</keyword>
<dbReference type="InterPro" id="IPR006001">
    <property type="entry name" value="Therm_gnt_kin"/>
</dbReference>
<dbReference type="STRING" id="50990.A0A4Y7QPV6"/>
<keyword evidence="7 9" id="KW-0067">ATP-binding</keyword>
<dbReference type="GO" id="GO:0005737">
    <property type="term" value="C:cytoplasm"/>
    <property type="evidence" value="ECO:0007669"/>
    <property type="project" value="TreeGrafter"/>
</dbReference>
<accession>A0A4Y7QPV6</accession>
<dbReference type="GO" id="GO:0005524">
    <property type="term" value="F:ATP binding"/>
    <property type="evidence" value="ECO:0007669"/>
    <property type="project" value="UniProtKB-KW"/>
</dbReference>
<evidence type="ECO:0000256" key="4">
    <source>
        <dbReference type="ARBA" id="ARBA00022679"/>
    </source>
</evidence>
<dbReference type="Pfam" id="PF01202">
    <property type="entry name" value="SKI"/>
    <property type="match status" value="1"/>
</dbReference>
<dbReference type="Gene3D" id="3.40.50.300">
    <property type="entry name" value="P-loop containing nucleotide triphosphate hydrolases"/>
    <property type="match status" value="1"/>
</dbReference>
<dbReference type="NCBIfam" id="TIGR01313">
    <property type="entry name" value="therm_gnt_kin"/>
    <property type="match status" value="1"/>
</dbReference>
<dbReference type="EC" id="2.7.1.12" evidence="3 9"/>
<evidence type="ECO:0000256" key="7">
    <source>
        <dbReference type="ARBA" id="ARBA00022840"/>
    </source>
</evidence>
<evidence type="ECO:0000256" key="1">
    <source>
        <dbReference type="ARBA" id="ARBA00004875"/>
    </source>
</evidence>
<dbReference type="OrthoDB" id="275177at2759"/>
<dbReference type="Proteomes" id="UP000294933">
    <property type="component" value="Unassembled WGS sequence"/>
</dbReference>
<dbReference type="InterPro" id="IPR031322">
    <property type="entry name" value="Shikimate/glucono_kinase"/>
</dbReference>
<dbReference type="SUPFAM" id="SSF52540">
    <property type="entry name" value="P-loop containing nucleoside triphosphate hydrolases"/>
    <property type="match status" value="1"/>
</dbReference>
<evidence type="ECO:0000256" key="5">
    <source>
        <dbReference type="ARBA" id="ARBA00022741"/>
    </source>
</evidence>
<organism evidence="10 11">
    <name type="scientific">Rickenella mellea</name>
    <dbReference type="NCBI Taxonomy" id="50990"/>
    <lineage>
        <taxon>Eukaryota</taxon>
        <taxon>Fungi</taxon>
        <taxon>Dikarya</taxon>
        <taxon>Basidiomycota</taxon>
        <taxon>Agaricomycotina</taxon>
        <taxon>Agaricomycetes</taxon>
        <taxon>Hymenochaetales</taxon>
        <taxon>Rickenellaceae</taxon>
        <taxon>Rickenella</taxon>
    </lineage>
</organism>
<evidence type="ECO:0000256" key="8">
    <source>
        <dbReference type="ARBA" id="ARBA00048090"/>
    </source>
</evidence>
<evidence type="ECO:0000256" key="3">
    <source>
        <dbReference type="ARBA" id="ARBA00012054"/>
    </source>
</evidence>
<comment type="pathway">
    <text evidence="1 9">Carbohydrate acid metabolism; D-gluconate degradation.</text>
</comment>
<dbReference type="VEuPathDB" id="FungiDB:BD410DRAFT_712211"/>
<keyword evidence="11" id="KW-1185">Reference proteome</keyword>
<dbReference type="AlphaFoldDB" id="A0A4Y7QPV6"/>
<proteinExistence type="inferred from homology"/>
<evidence type="ECO:0000313" key="11">
    <source>
        <dbReference type="Proteomes" id="UP000294933"/>
    </source>
</evidence>
<dbReference type="InterPro" id="IPR027417">
    <property type="entry name" value="P-loop_NTPase"/>
</dbReference>
<evidence type="ECO:0000313" key="10">
    <source>
        <dbReference type="EMBL" id="TDL28929.1"/>
    </source>
</evidence>
<dbReference type="CDD" id="cd02021">
    <property type="entry name" value="GntK"/>
    <property type="match status" value="1"/>
</dbReference>
<name>A0A4Y7QPV6_9AGAM</name>
<dbReference type="GO" id="GO:0005975">
    <property type="term" value="P:carbohydrate metabolic process"/>
    <property type="evidence" value="ECO:0007669"/>
    <property type="project" value="InterPro"/>
</dbReference>
<reference evidence="10 11" key="1">
    <citation type="submission" date="2018-06" db="EMBL/GenBank/DDBJ databases">
        <title>A transcriptomic atlas of mushroom development highlights an independent origin of complex multicellularity.</title>
        <authorList>
            <consortium name="DOE Joint Genome Institute"/>
            <person name="Krizsan K."/>
            <person name="Almasi E."/>
            <person name="Merenyi Z."/>
            <person name="Sahu N."/>
            <person name="Viragh M."/>
            <person name="Koszo T."/>
            <person name="Mondo S."/>
            <person name="Kiss B."/>
            <person name="Balint B."/>
            <person name="Kues U."/>
            <person name="Barry K."/>
            <person name="Hegedus J.C."/>
            <person name="Henrissat B."/>
            <person name="Johnson J."/>
            <person name="Lipzen A."/>
            <person name="Ohm R."/>
            <person name="Nagy I."/>
            <person name="Pangilinan J."/>
            <person name="Yan J."/>
            <person name="Xiong Y."/>
            <person name="Grigoriev I.V."/>
            <person name="Hibbett D.S."/>
            <person name="Nagy L.G."/>
        </authorList>
    </citation>
    <scope>NUCLEOTIDE SEQUENCE [LARGE SCALE GENOMIC DNA]</scope>
    <source>
        <strain evidence="10 11">SZMC22713</strain>
    </source>
</reference>
<keyword evidence="4 9" id="KW-0808">Transferase</keyword>
<gene>
    <name evidence="10" type="ORF">BD410DRAFT_712211</name>
</gene>
<evidence type="ECO:0000256" key="9">
    <source>
        <dbReference type="RuleBase" id="RU363066"/>
    </source>
</evidence>
<protein>
    <recommendedName>
        <fullName evidence="3 9">Gluconokinase</fullName>
        <ecNumber evidence="3 9">2.7.1.12</ecNumber>
    </recommendedName>
</protein>
<dbReference type="GO" id="GO:0046316">
    <property type="term" value="F:gluconokinase activity"/>
    <property type="evidence" value="ECO:0007669"/>
    <property type="project" value="UniProtKB-EC"/>
</dbReference>
<dbReference type="UniPathway" id="UPA00792"/>
<dbReference type="PANTHER" id="PTHR43442:SF3">
    <property type="entry name" value="GLUCONOKINASE-RELATED"/>
    <property type="match status" value="1"/>
</dbReference>
<dbReference type="PANTHER" id="PTHR43442">
    <property type="entry name" value="GLUCONOKINASE-RELATED"/>
    <property type="match status" value="1"/>
</dbReference>